<evidence type="ECO:0000313" key="1">
    <source>
        <dbReference type="EMBL" id="KND87835.1"/>
    </source>
</evidence>
<organism evidence="1 2">
    <name type="scientific">Tolypocladium ophioglossoides (strain CBS 100239)</name>
    <name type="common">Snaketongue truffleclub</name>
    <name type="synonym">Elaphocordyceps ophioglossoides</name>
    <dbReference type="NCBI Taxonomy" id="1163406"/>
    <lineage>
        <taxon>Eukaryota</taxon>
        <taxon>Fungi</taxon>
        <taxon>Dikarya</taxon>
        <taxon>Ascomycota</taxon>
        <taxon>Pezizomycotina</taxon>
        <taxon>Sordariomycetes</taxon>
        <taxon>Hypocreomycetidae</taxon>
        <taxon>Hypocreales</taxon>
        <taxon>Ophiocordycipitaceae</taxon>
        <taxon>Tolypocladium</taxon>
    </lineage>
</organism>
<gene>
    <name evidence="1" type="ORF">TOPH_07456</name>
</gene>
<reference evidence="1 2" key="1">
    <citation type="journal article" date="2015" name="BMC Genomics">
        <title>The genome of the truffle-parasite Tolypocladium ophioglossoides and the evolution of antifungal peptaibiotics.</title>
        <authorList>
            <person name="Quandt C.A."/>
            <person name="Bushley K.E."/>
            <person name="Spatafora J.W."/>
        </authorList>
    </citation>
    <scope>NUCLEOTIDE SEQUENCE [LARGE SCALE GENOMIC DNA]</scope>
    <source>
        <strain evidence="1 2">CBS 100239</strain>
    </source>
</reference>
<dbReference type="AlphaFoldDB" id="A0A0L0N1Y1"/>
<evidence type="ECO:0000313" key="2">
    <source>
        <dbReference type="Proteomes" id="UP000036947"/>
    </source>
</evidence>
<comment type="caution">
    <text evidence="1">The sequence shown here is derived from an EMBL/GenBank/DDBJ whole genome shotgun (WGS) entry which is preliminary data.</text>
</comment>
<sequence>MPSGRHHLVAMSIGDDALRGTPEKIPGRHTFEVPQDGVLKGKGVYICHRSRGQEQIGKDTGDGWDVWAKDRVEVYNVTVHFVWK</sequence>
<dbReference type="EMBL" id="LFRF01000031">
    <property type="protein sequence ID" value="KND87835.1"/>
    <property type="molecule type" value="Genomic_DNA"/>
</dbReference>
<dbReference type="Proteomes" id="UP000036947">
    <property type="component" value="Unassembled WGS sequence"/>
</dbReference>
<protein>
    <submittedName>
        <fullName evidence="1">Uncharacterized protein</fullName>
    </submittedName>
</protein>
<name>A0A0L0N1Y1_TOLOC</name>
<keyword evidence="2" id="KW-1185">Reference proteome</keyword>
<proteinExistence type="predicted"/>
<accession>A0A0L0N1Y1</accession>